<keyword evidence="1" id="KW-0472">Membrane</keyword>
<evidence type="ECO:0000313" key="2">
    <source>
        <dbReference type="EMBL" id="SNW61956.1"/>
    </source>
</evidence>
<organism evidence="2">
    <name type="scientific">Orpheovirus IHUMI-LCC2</name>
    <dbReference type="NCBI Taxonomy" id="2023057"/>
    <lineage>
        <taxon>Viruses</taxon>
        <taxon>Varidnaviria</taxon>
        <taxon>Bamfordvirae</taxon>
        <taxon>Nucleocytoviricota</taxon>
        <taxon>Megaviricetes</taxon>
        <taxon>Pimascovirales</taxon>
        <taxon>Ocovirineae</taxon>
        <taxon>Orpheoviridae</taxon>
        <taxon>Alphaorpheovirus</taxon>
        <taxon>Alphaorpheovirus massiliense</taxon>
    </lineage>
</organism>
<accession>A0A2I2L350</accession>
<sequence length="136" mass="15422">MSNKCNPFLRKLLQNENSPTMLALSWGTFTTWYLGLSLSVPMVLSILHTKRNLNIIYPMSLCFSGMLSVSLLSGLIGYIQSGYGIPRWVMADARDNYLQSYKTDADQLRKYMAVSYIHLATYITGIFSSMLLLVYV</sequence>
<feature type="transmembrane region" description="Helical" evidence="1">
    <location>
        <begin position="20"/>
        <end position="44"/>
    </location>
</feature>
<evidence type="ECO:0000313" key="3">
    <source>
        <dbReference type="Proteomes" id="UP000236316"/>
    </source>
</evidence>
<proteinExistence type="predicted"/>
<dbReference type="RefSeq" id="YP_009448258.1">
    <property type="nucleotide sequence ID" value="NC_036594.1"/>
</dbReference>
<keyword evidence="1" id="KW-1133">Transmembrane helix</keyword>
<evidence type="ECO:0000256" key="1">
    <source>
        <dbReference type="SAM" id="Phobius"/>
    </source>
</evidence>
<keyword evidence="1 2" id="KW-0812">Transmembrane</keyword>
<name>A0A2I2L350_9VIRU</name>
<feature type="transmembrane region" description="Helical" evidence="1">
    <location>
        <begin position="56"/>
        <end position="79"/>
    </location>
</feature>
<feature type="transmembrane region" description="Helical" evidence="1">
    <location>
        <begin position="116"/>
        <end position="135"/>
    </location>
</feature>
<dbReference type="Proteomes" id="UP000236316">
    <property type="component" value="Segment"/>
</dbReference>
<keyword evidence="3" id="KW-1185">Reference proteome</keyword>
<dbReference type="KEGG" id="vg:35382307"/>
<gene>
    <name evidence="2" type="ORF">ORPV_52</name>
</gene>
<protein>
    <submittedName>
        <fullName evidence="2">Transmembrane domain-containing protein</fullName>
    </submittedName>
</protein>
<dbReference type="EMBL" id="LT906555">
    <property type="protein sequence ID" value="SNW61956.1"/>
    <property type="molecule type" value="Genomic_DNA"/>
</dbReference>
<dbReference type="GeneID" id="35382307"/>
<reference evidence="2" key="1">
    <citation type="submission" date="2017-08" db="EMBL/GenBank/DDBJ databases">
        <authorList>
            <consortium name="Urmite Genomes"/>
        </authorList>
    </citation>
    <scope>NUCLEOTIDE SEQUENCE [LARGE SCALE GENOMIC DNA]</scope>
    <source>
        <strain evidence="2">IHUMI-LCC2</strain>
    </source>
</reference>